<dbReference type="STRING" id="574087.Acear_1203"/>
<dbReference type="SUPFAM" id="SSF69318">
    <property type="entry name" value="Integrin alpha N-terminal domain"/>
    <property type="match status" value="1"/>
</dbReference>
<evidence type="ECO:0000313" key="2">
    <source>
        <dbReference type="Proteomes" id="UP000001661"/>
    </source>
</evidence>
<dbReference type="EMBL" id="CP002105">
    <property type="protein sequence ID" value="ADL12723.1"/>
    <property type="molecule type" value="Genomic_DNA"/>
</dbReference>
<dbReference type="AlphaFoldDB" id="D9QQD2"/>
<dbReference type="RefSeq" id="WP_013278169.1">
    <property type="nucleotide sequence ID" value="NC_014378.1"/>
</dbReference>
<reference evidence="1 2" key="1">
    <citation type="journal article" date="2010" name="Stand. Genomic Sci.">
        <title>Complete genome sequence of Acetohalobium arabaticum type strain (Z-7288).</title>
        <authorList>
            <person name="Sikorski J."/>
            <person name="Lapidus A."/>
            <person name="Chertkov O."/>
            <person name="Lucas S."/>
            <person name="Copeland A."/>
            <person name="Glavina Del Rio T."/>
            <person name="Nolan M."/>
            <person name="Tice H."/>
            <person name="Cheng J.F."/>
            <person name="Han C."/>
            <person name="Brambilla E."/>
            <person name="Pitluck S."/>
            <person name="Liolios K."/>
            <person name="Ivanova N."/>
            <person name="Mavromatis K."/>
            <person name="Mikhailova N."/>
            <person name="Pati A."/>
            <person name="Bruce D."/>
            <person name="Detter C."/>
            <person name="Tapia R."/>
            <person name="Goodwin L."/>
            <person name="Chen A."/>
            <person name="Palaniappan K."/>
            <person name="Land M."/>
            <person name="Hauser L."/>
            <person name="Chang Y.J."/>
            <person name="Jeffries C.D."/>
            <person name="Rohde M."/>
            <person name="Goker M."/>
            <person name="Spring S."/>
            <person name="Woyke T."/>
            <person name="Bristow J."/>
            <person name="Eisen J.A."/>
            <person name="Markowitz V."/>
            <person name="Hugenholtz P."/>
            <person name="Kyrpides N.C."/>
            <person name="Klenk H.P."/>
        </authorList>
    </citation>
    <scope>NUCLEOTIDE SEQUENCE [LARGE SCALE GENOMIC DNA]</scope>
    <source>
        <strain evidence="2">ATCC 49924 / DSM 5501 / Z-7288</strain>
    </source>
</reference>
<dbReference type="KEGG" id="aar:Acear_1203"/>
<protein>
    <recommendedName>
        <fullName evidence="3">Spore coat protein</fullName>
    </recommendedName>
</protein>
<sequence>MEKELLSYVKKELDLVEDSIYLLDSKAGDVTGDGIEDNIYLIGNKEDNDAIFAENITLVVQNGATGRYISVSLETDSGYGSRLFIGDFTKNGVADVKVSIDSGGSGGVAYYYIYSFNGRSLELIFDFEEFNQNYEYKVNYRDFYKVEVINKTLGKIFVIDISYRDAEYLSEIYYAEGRLKEPIEGDVLPLGGLFPIVRDERKDTYDLFAIQRIIGRYNADGLGYAQTFLTWDRNEFLPTNFEVALLGQEIDDQIL</sequence>
<keyword evidence="2" id="KW-1185">Reference proteome</keyword>
<organism evidence="1 2">
    <name type="scientific">Acetohalobium arabaticum (strain ATCC 49924 / DSM 5501 / Z-7288)</name>
    <dbReference type="NCBI Taxonomy" id="574087"/>
    <lineage>
        <taxon>Bacteria</taxon>
        <taxon>Bacillati</taxon>
        <taxon>Bacillota</taxon>
        <taxon>Clostridia</taxon>
        <taxon>Halanaerobiales</taxon>
        <taxon>Halobacteroidaceae</taxon>
        <taxon>Acetohalobium</taxon>
    </lineage>
</organism>
<evidence type="ECO:0000313" key="1">
    <source>
        <dbReference type="EMBL" id="ADL12723.1"/>
    </source>
</evidence>
<accession>D9QQD2</accession>
<proteinExistence type="predicted"/>
<dbReference type="eggNOG" id="ENOG502Z8AS">
    <property type="taxonomic scope" value="Bacteria"/>
</dbReference>
<dbReference type="InterPro" id="IPR028994">
    <property type="entry name" value="Integrin_alpha_N"/>
</dbReference>
<dbReference type="HOGENOM" id="CLU_081506_0_0_9"/>
<dbReference type="Proteomes" id="UP000001661">
    <property type="component" value="Chromosome"/>
</dbReference>
<gene>
    <name evidence="1" type="ordered locus">Acear_1203</name>
</gene>
<evidence type="ECO:0008006" key="3">
    <source>
        <dbReference type="Google" id="ProtNLM"/>
    </source>
</evidence>
<name>D9QQD2_ACEAZ</name>